<dbReference type="InterPro" id="IPR006680">
    <property type="entry name" value="Amidohydro-rel"/>
</dbReference>
<feature type="domain" description="Amidohydrolase-related" evidence="3">
    <location>
        <begin position="31"/>
        <end position="368"/>
    </location>
</feature>
<sequence length="379" mass="42392">MTSTVDTPAATDAAPAPRTPARTAHTIVDSDIHPHALARDIAPRLSAEHRRRWEMFGSRVPGPPEIYPRVRNSGFRLDAWPEGGFPGSDLQLTRDQLLDEYGIDYGILIPLQGHTWGVEQPHYAAALTRAVNDWIAEEWLDPEPRLRSSINIATESPDLAAAEIRRLADDRRFAQVLLSTGGESGYGTRRYWPIYAAAAEAGLPIAAHTGGLEQHRGAGWPSFYLEEHVWNGNTMASLITSMLCEGVFAEFADLQVVCVEGGIAWAGPLMWALDDAWAQLREDVPHVRKPPSEYIREHFWFTTQPIEEPDDPRELATALELIGMDERIMFASDYPHWDFDSPRQAPRLFPAALRRQIMGSNACRLYGLPERPEAVEGEQ</sequence>
<evidence type="ECO:0000313" key="5">
    <source>
        <dbReference type="Proteomes" id="UP001165283"/>
    </source>
</evidence>
<dbReference type="SUPFAM" id="SSF51556">
    <property type="entry name" value="Metallo-dependent hydrolases"/>
    <property type="match status" value="1"/>
</dbReference>
<keyword evidence="5" id="KW-1185">Reference proteome</keyword>
<evidence type="ECO:0000256" key="1">
    <source>
        <dbReference type="ARBA" id="ARBA00023239"/>
    </source>
</evidence>
<protein>
    <submittedName>
        <fullName evidence="4">Amidohydrolase</fullName>
    </submittedName>
</protein>
<dbReference type="InterPro" id="IPR032465">
    <property type="entry name" value="ACMSD"/>
</dbReference>
<dbReference type="InterPro" id="IPR032466">
    <property type="entry name" value="Metal_Hydrolase"/>
</dbReference>
<accession>A0ABT0ZZH3</accession>
<dbReference type="RefSeq" id="WP_252438530.1">
    <property type="nucleotide sequence ID" value="NZ_JAGSOV010000031.1"/>
</dbReference>
<reference evidence="4" key="1">
    <citation type="submission" date="2021-04" db="EMBL/GenBank/DDBJ databases">
        <title>Pseudonocardia sp. nov., isolated from sandy soil of mangrove forest.</title>
        <authorList>
            <person name="Zan Z."/>
            <person name="Huang R."/>
            <person name="Liu W."/>
        </authorList>
    </citation>
    <scope>NUCLEOTIDE SEQUENCE</scope>
    <source>
        <strain evidence="4">S2-4</strain>
    </source>
</reference>
<evidence type="ECO:0000256" key="2">
    <source>
        <dbReference type="SAM" id="MobiDB-lite"/>
    </source>
</evidence>
<evidence type="ECO:0000313" key="4">
    <source>
        <dbReference type="EMBL" id="MCO1656111.1"/>
    </source>
</evidence>
<gene>
    <name evidence="4" type="ORF">KDL28_13710</name>
</gene>
<dbReference type="PANTHER" id="PTHR21240">
    <property type="entry name" value="2-AMINO-3-CARBOXYLMUCONATE-6-SEMIALDEHYDE DECARBOXYLASE"/>
    <property type="match status" value="1"/>
</dbReference>
<dbReference type="Proteomes" id="UP001165283">
    <property type="component" value="Unassembled WGS sequence"/>
</dbReference>
<feature type="region of interest" description="Disordered" evidence="2">
    <location>
        <begin position="1"/>
        <end position="22"/>
    </location>
</feature>
<evidence type="ECO:0000259" key="3">
    <source>
        <dbReference type="Pfam" id="PF04909"/>
    </source>
</evidence>
<keyword evidence="1" id="KW-0456">Lyase</keyword>
<proteinExistence type="predicted"/>
<dbReference type="Pfam" id="PF04909">
    <property type="entry name" value="Amidohydro_2"/>
    <property type="match status" value="1"/>
</dbReference>
<comment type="caution">
    <text evidence="4">The sequence shown here is derived from an EMBL/GenBank/DDBJ whole genome shotgun (WGS) entry which is preliminary data.</text>
</comment>
<dbReference type="EMBL" id="JAGSOV010000031">
    <property type="protein sequence ID" value="MCO1656111.1"/>
    <property type="molecule type" value="Genomic_DNA"/>
</dbReference>
<dbReference type="PANTHER" id="PTHR21240:SF28">
    <property type="entry name" value="ISO-OROTATE DECARBOXYLASE (EUROFUNG)"/>
    <property type="match status" value="1"/>
</dbReference>
<dbReference type="Gene3D" id="3.20.20.140">
    <property type="entry name" value="Metal-dependent hydrolases"/>
    <property type="match status" value="1"/>
</dbReference>
<name>A0ABT0ZZH3_9PSEU</name>
<organism evidence="4 5">
    <name type="scientific">Pseudonocardia humida</name>
    <dbReference type="NCBI Taxonomy" id="2800819"/>
    <lineage>
        <taxon>Bacteria</taxon>
        <taxon>Bacillati</taxon>
        <taxon>Actinomycetota</taxon>
        <taxon>Actinomycetes</taxon>
        <taxon>Pseudonocardiales</taxon>
        <taxon>Pseudonocardiaceae</taxon>
        <taxon>Pseudonocardia</taxon>
    </lineage>
</organism>